<evidence type="ECO:0008006" key="4">
    <source>
        <dbReference type="Google" id="ProtNLM"/>
    </source>
</evidence>
<dbReference type="Proteomes" id="UP000023152">
    <property type="component" value="Unassembled WGS sequence"/>
</dbReference>
<evidence type="ECO:0000256" key="1">
    <source>
        <dbReference type="SAM" id="Phobius"/>
    </source>
</evidence>
<keyword evidence="1" id="KW-0812">Transmembrane</keyword>
<sequence length="165" mass="19774">DQLYTTFVELHQLDDFDKLGLNINEDNIEGTTKNNECRQIVFFFTNFFGDFKNFLDLIFLLSCLMKRIHVYVSVFLKNLILTLLFIHVICIFFFLLDENVIQQFLVLLKKKTLILPFKCKYFKACFNNFFLLVQNNFNAFFFSSFKEFDQLNRKVANNKNKTHQL</sequence>
<name>X6MHR4_RETFI</name>
<keyword evidence="3" id="KW-1185">Reference proteome</keyword>
<protein>
    <recommendedName>
        <fullName evidence="4">Transmembrane protein</fullName>
    </recommendedName>
</protein>
<reference evidence="2 3" key="1">
    <citation type="journal article" date="2013" name="Curr. Biol.">
        <title>The Genome of the Foraminiferan Reticulomyxa filosa.</title>
        <authorList>
            <person name="Glockner G."/>
            <person name="Hulsmann N."/>
            <person name="Schleicher M."/>
            <person name="Noegel A.A."/>
            <person name="Eichinger L."/>
            <person name="Gallinger C."/>
            <person name="Pawlowski J."/>
            <person name="Sierra R."/>
            <person name="Euteneuer U."/>
            <person name="Pillet L."/>
            <person name="Moustafa A."/>
            <person name="Platzer M."/>
            <person name="Groth M."/>
            <person name="Szafranski K."/>
            <person name="Schliwa M."/>
        </authorList>
    </citation>
    <scope>NUCLEOTIDE SEQUENCE [LARGE SCALE GENOMIC DNA]</scope>
</reference>
<evidence type="ECO:0000313" key="3">
    <source>
        <dbReference type="Proteomes" id="UP000023152"/>
    </source>
</evidence>
<proteinExistence type="predicted"/>
<keyword evidence="1" id="KW-0472">Membrane</keyword>
<feature type="non-terminal residue" evidence="2">
    <location>
        <position position="1"/>
    </location>
</feature>
<organism evidence="2 3">
    <name type="scientific">Reticulomyxa filosa</name>
    <dbReference type="NCBI Taxonomy" id="46433"/>
    <lineage>
        <taxon>Eukaryota</taxon>
        <taxon>Sar</taxon>
        <taxon>Rhizaria</taxon>
        <taxon>Retaria</taxon>
        <taxon>Foraminifera</taxon>
        <taxon>Monothalamids</taxon>
        <taxon>Reticulomyxidae</taxon>
        <taxon>Reticulomyxa</taxon>
    </lineage>
</organism>
<feature type="transmembrane region" description="Helical" evidence="1">
    <location>
        <begin position="74"/>
        <end position="96"/>
    </location>
</feature>
<accession>X6MHR4</accession>
<keyword evidence="1" id="KW-1133">Transmembrane helix</keyword>
<dbReference type="EMBL" id="ASPP01020745">
    <property type="protein sequence ID" value="ETO13211.1"/>
    <property type="molecule type" value="Genomic_DNA"/>
</dbReference>
<gene>
    <name evidence="2" type="ORF">RFI_24163</name>
</gene>
<evidence type="ECO:0000313" key="2">
    <source>
        <dbReference type="EMBL" id="ETO13211.1"/>
    </source>
</evidence>
<comment type="caution">
    <text evidence="2">The sequence shown here is derived from an EMBL/GenBank/DDBJ whole genome shotgun (WGS) entry which is preliminary data.</text>
</comment>
<dbReference type="AlphaFoldDB" id="X6MHR4"/>